<sequence>MTTAEVFAPAKINLTLHVTGHRADGYHLLDSLVGFADVGDRLRLTNAAELSLSVSGLFAAGVPQDATNLVWRAAQAVGWTGHIALDKGLPHGAGIGGGSSDAAALLTALRAQGLAVSPELPLALGADVPVCMQAIASRMQGIGEQITPAALPTLPVLLVNPGIAVPTGQVFAALTERNNAPMPVDIPVFDGVEDCAGWLGAQRNDLQQAAISVAPEIARVLGDLGATRNALMARMSGSGSTCFALYPSMKAAHFAAYEIGAEHPDWWCVATELR</sequence>
<evidence type="ECO:0000256" key="6">
    <source>
        <dbReference type="ARBA" id="ARBA00022777"/>
    </source>
</evidence>
<dbReference type="GO" id="GO:0050515">
    <property type="term" value="F:4-(cytidine 5'-diphospho)-2-C-methyl-D-erythritol kinase activity"/>
    <property type="evidence" value="ECO:0007669"/>
    <property type="project" value="UniProtKB-UniRule"/>
</dbReference>
<evidence type="ECO:0000256" key="1">
    <source>
        <dbReference type="ARBA" id="ARBA00009684"/>
    </source>
</evidence>
<evidence type="ECO:0000256" key="5">
    <source>
        <dbReference type="ARBA" id="ARBA00022741"/>
    </source>
</evidence>
<keyword evidence="4 10" id="KW-0808">Transferase</keyword>
<dbReference type="GO" id="GO:0016114">
    <property type="term" value="P:terpenoid biosynthetic process"/>
    <property type="evidence" value="ECO:0007669"/>
    <property type="project" value="InterPro"/>
</dbReference>
<keyword evidence="8 10" id="KW-0414">Isoprene biosynthesis</keyword>
<gene>
    <name evidence="10 13" type="primary">ispE</name>
    <name evidence="13" type="ORF">TRIHO_20810</name>
</gene>
<comment type="pathway">
    <text evidence="10">Isoprenoid biosynthesis; isopentenyl diphosphate biosynthesis via DXP pathway; isopentenyl diphosphate from 1-deoxy-D-xylulose 5-phosphate: step 3/6.</text>
</comment>
<dbReference type="PANTHER" id="PTHR43527">
    <property type="entry name" value="4-DIPHOSPHOCYTIDYL-2-C-METHYL-D-ERYTHRITOL KINASE, CHLOROPLASTIC"/>
    <property type="match status" value="1"/>
</dbReference>
<evidence type="ECO:0000256" key="10">
    <source>
        <dbReference type="HAMAP-Rule" id="MF_00061"/>
    </source>
</evidence>
<dbReference type="InterPro" id="IPR036554">
    <property type="entry name" value="GHMP_kinase_C_sf"/>
</dbReference>
<dbReference type="InterPro" id="IPR006204">
    <property type="entry name" value="GHMP_kinase_N_dom"/>
</dbReference>
<dbReference type="GO" id="GO:0005524">
    <property type="term" value="F:ATP binding"/>
    <property type="evidence" value="ECO:0007669"/>
    <property type="project" value="UniProtKB-UniRule"/>
</dbReference>
<dbReference type="Proteomes" id="UP000068382">
    <property type="component" value="Unassembled WGS sequence"/>
</dbReference>
<evidence type="ECO:0000259" key="11">
    <source>
        <dbReference type="Pfam" id="PF00288"/>
    </source>
</evidence>
<dbReference type="Pfam" id="PF00288">
    <property type="entry name" value="GHMP_kinases_N"/>
    <property type="match status" value="1"/>
</dbReference>
<evidence type="ECO:0000256" key="2">
    <source>
        <dbReference type="ARBA" id="ARBA00012052"/>
    </source>
</evidence>
<evidence type="ECO:0000256" key="9">
    <source>
        <dbReference type="ARBA" id="ARBA00032554"/>
    </source>
</evidence>
<evidence type="ECO:0000313" key="13">
    <source>
        <dbReference type="EMBL" id="KUP93043.1"/>
    </source>
</evidence>
<dbReference type="HAMAP" id="MF_00061">
    <property type="entry name" value="IspE"/>
    <property type="match status" value="1"/>
</dbReference>
<dbReference type="InterPro" id="IPR014721">
    <property type="entry name" value="Ribsml_uS5_D2-typ_fold_subgr"/>
</dbReference>
<dbReference type="PATRIC" id="fig|1768241.3.peg.2187"/>
<keyword evidence="6 10" id="KW-0418">Kinase</keyword>
<dbReference type="InterPro" id="IPR020568">
    <property type="entry name" value="Ribosomal_Su5_D2-typ_SF"/>
</dbReference>
<dbReference type="InterPro" id="IPR004424">
    <property type="entry name" value="IspE"/>
</dbReference>
<accession>A0A132BXC7</accession>
<comment type="similarity">
    <text evidence="1 10">Belongs to the GHMP kinase family. IspE subfamily.</text>
</comment>
<reference evidence="13 14" key="1">
    <citation type="submission" date="2015-12" db="EMBL/GenBank/DDBJ databases">
        <title>Genome sequence of the marine Rhodobacteraceae strain O3.65, Candidatus Tritonibacter horizontis.</title>
        <authorList>
            <person name="Poehlein A."/>
            <person name="Giebel H.A."/>
            <person name="Voget S."/>
            <person name="Brinkhoff T."/>
        </authorList>
    </citation>
    <scope>NUCLEOTIDE SEQUENCE [LARGE SCALE GENOMIC DNA]</scope>
    <source>
        <strain evidence="13 14">O3.65</strain>
    </source>
</reference>
<organism evidence="13 14">
    <name type="scientific">Tritonibacter horizontis</name>
    <dbReference type="NCBI Taxonomy" id="1768241"/>
    <lineage>
        <taxon>Bacteria</taxon>
        <taxon>Pseudomonadati</taxon>
        <taxon>Pseudomonadota</taxon>
        <taxon>Alphaproteobacteria</taxon>
        <taxon>Rhodobacterales</taxon>
        <taxon>Paracoccaceae</taxon>
        <taxon>Tritonibacter</taxon>
    </lineage>
</organism>
<evidence type="ECO:0000259" key="12">
    <source>
        <dbReference type="Pfam" id="PF08544"/>
    </source>
</evidence>
<dbReference type="InterPro" id="IPR013750">
    <property type="entry name" value="GHMP_kinase_C_dom"/>
</dbReference>
<dbReference type="UniPathway" id="UPA00056">
    <property type="reaction ID" value="UER00094"/>
</dbReference>
<dbReference type="PANTHER" id="PTHR43527:SF2">
    <property type="entry name" value="4-DIPHOSPHOCYTIDYL-2-C-METHYL-D-ERYTHRITOL KINASE, CHLOROPLASTIC"/>
    <property type="match status" value="1"/>
</dbReference>
<keyword evidence="14" id="KW-1185">Reference proteome</keyword>
<dbReference type="OrthoDB" id="9809438at2"/>
<proteinExistence type="inferred from homology"/>
<dbReference type="Gene3D" id="3.30.70.890">
    <property type="entry name" value="GHMP kinase, C-terminal domain"/>
    <property type="match status" value="1"/>
</dbReference>
<dbReference type="Pfam" id="PF08544">
    <property type="entry name" value="GHMP_kinases_C"/>
    <property type="match status" value="1"/>
</dbReference>
<evidence type="ECO:0000256" key="3">
    <source>
        <dbReference type="ARBA" id="ARBA00017473"/>
    </source>
</evidence>
<keyword evidence="7 10" id="KW-0067">ATP-binding</keyword>
<comment type="caution">
    <text evidence="13">The sequence shown here is derived from an EMBL/GenBank/DDBJ whole genome shotgun (WGS) entry which is preliminary data.</text>
</comment>
<feature type="active site" evidence="10">
    <location>
        <position position="11"/>
    </location>
</feature>
<evidence type="ECO:0000256" key="8">
    <source>
        <dbReference type="ARBA" id="ARBA00023229"/>
    </source>
</evidence>
<evidence type="ECO:0000313" key="14">
    <source>
        <dbReference type="Proteomes" id="UP000068382"/>
    </source>
</evidence>
<feature type="domain" description="GHMP kinase C-terminal" evidence="12">
    <location>
        <begin position="200"/>
        <end position="257"/>
    </location>
</feature>
<dbReference type="EC" id="2.7.1.148" evidence="2 10"/>
<feature type="domain" description="GHMP kinase N-terminal" evidence="11">
    <location>
        <begin position="68"/>
        <end position="131"/>
    </location>
</feature>
<name>A0A132BXC7_9RHOB</name>
<dbReference type="Gene3D" id="3.30.230.10">
    <property type="match status" value="1"/>
</dbReference>
<evidence type="ECO:0000256" key="4">
    <source>
        <dbReference type="ARBA" id="ARBA00022679"/>
    </source>
</evidence>
<feature type="active site" evidence="10">
    <location>
        <position position="127"/>
    </location>
</feature>
<dbReference type="PIRSF" id="PIRSF010376">
    <property type="entry name" value="IspE"/>
    <property type="match status" value="1"/>
</dbReference>
<comment type="catalytic activity">
    <reaction evidence="10">
        <text>4-CDP-2-C-methyl-D-erythritol + ATP = 4-CDP-2-C-methyl-D-erythritol 2-phosphate + ADP + H(+)</text>
        <dbReference type="Rhea" id="RHEA:18437"/>
        <dbReference type="ChEBI" id="CHEBI:15378"/>
        <dbReference type="ChEBI" id="CHEBI:30616"/>
        <dbReference type="ChEBI" id="CHEBI:57823"/>
        <dbReference type="ChEBI" id="CHEBI:57919"/>
        <dbReference type="ChEBI" id="CHEBI:456216"/>
        <dbReference type="EC" id="2.7.1.148"/>
    </reaction>
</comment>
<protein>
    <recommendedName>
        <fullName evidence="3 10">4-diphosphocytidyl-2-C-methyl-D-erythritol kinase</fullName>
        <shortName evidence="10">CMK</shortName>
        <ecNumber evidence="2 10">2.7.1.148</ecNumber>
    </recommendedName>
    <alternativeName>
        <fullName evidence="9 10">4-(cytidine-5'-diphospho)-2-C-methyl-D-erythritol kinase</fullName>
    </alternativeName>
</protein>
<dbReference type="GO" id="GO:0019288">
    <property type="term" value="P:isopentenyl diphosphate biosynthetic process, methylerythritol 4-phosphate pathway"/>
    <property type="evidence" value="ECO:0007669"/>
    <property type="project" value="UniProtKB-UniRule"/>
</dbReference>
<dbReference type="NCBIfam" id="NF011202">
    <property type="entry name" value="PRK14608.1"/>
    <property type="match status" value="1"/>
</dbReference>
<dbReference type="RefSeq" id="WP_068242889.1">
    <property type="nucleotide sequence ID" value="NZ_LPUY01000061.1"/>
</dbReference>
<dbReference type="EMBL" id="LPUY01000061">
    <property type="protein sequence ID" value="KUP93043.1"/>
    <property type="molecule type" value="Genomic_DNA"/>
</dbReference>
<dbReference type="SUPFAM" id="SSF54211">
    <property type="entry name" value="Ribosomal protein S5 domain 2-like"/>
    <property type="match status" value="1"/>
</dbReference>
<dbReference type="AlphaFoldDB" id="A0A132BXC7"/>
<keyword evidence="5 10" id="KW-0547">Nucleotide-binding</keyword>
<comment type="function">
    <text evidence="10">Catalyzes the phosphorylation of the position 2 hydroxy group of 4-diphosphocytidyl-2C-methyl-D-erythritol.</text>
</comment>
<evidence type="ECO:0000256" key="7">
    <source>
        <dbReference type="ARBA" id="ARBA00022840"/>
    </source>
</evidence>
<feature type="binding site" evidence="10">
    <location>
        <begin position="90"/>
        <end position="100"/>
    </location>
    <ligand>
        <name>ATP</name>
        <dbReference type="ChEBI" id="CHEBI:30616"/>
    </ligand>
</feature>
<dbReference type="SUPFAM" id="SSF55060">
    <property type="entry name" value="GHMP Kinase, C-terminal domain"/>
    <property type="match status" value="1"/>
</dbReference>